<dbReference type="Proteomes" id="UP000185323">
    <property type="component" value="Segment"/>
</dbReference>
<dbReference type="KEGG" id="vg:24171922"/>
<sequence length="83" mass="9990">MPNPFESLTSEEFSFLSDACALSEQMWRERSRSIKAGEPRWFLDGEPMFTEEECRSEMKRYRELQKRVSWFSLTPEEMERVTV</sequence>
<keyword evidence="2" id="KW-1185">Reference proteome</keyword>
<organism evidence="1 2">
    <name type="scientific">Synechococcus phage ACG-2014f_Syn7803C7</name>
    <dbReference type="NCBI Taxonomy" id="2790345"/>
    <lineage>
        <taxon>Viruses</taxon>
        <taxon>Duplodnaviria</taxon>
        <taxon>Heunggongvirae</taxon>
        <taxon>Uroviricota</taxon>
        <taxon>Caudoviricetes</taxon>
        <taxon>Pantevenvirales</taxon>
        <taxon>Kyanoviridae</taxon>
        <taxon>Atlauavirus</taxon>
        <taxon>Atlauavirus acg2014f</taxon>
    </lineage>
</organism>
<accession>A0A0E3F3T9</accession>
<reference evidence="1 2" key="1">
    <citation type="submission" date="2013-12" db="EMBL/GenBank/DDBJ databases">
        <title>Ecological redundancy of diverse viral populations within a natural community.</title>
        <authorList>
            <person name="Gregory A.C."/>
            <person name="LaButti K."/>
            <person name="Copeland A."/>
            <person name="Woyke T."/>
            <person name="Sullivan M.B."/>
        </authorList>
    </citation>
    <scope>NUCLEOTIDE SEQUENCE [LARGE SCALE GENOMIC DNA]</scope>
    <source>
        <strain evidence="1">Syn7803C7</strain>
    </source>
</reference>
<evidence type="ECO:0000313" key="1">
    <source>
        <dbReference type="EMBL" id="AIX19960.1"/>
    </source>
</evidence>
<evidence type="ECO:0000313" key="2">
    <source>
        <dbReference type="Proteomes" id="UP000185323"/>
    </source>
</evidence>
<dbReference type="EMBL" id="KJ019052">
    <property type="protein sequence ID" value="AIX19960.1"/>
    <property type="molecule type" value="Genomic_DNA"/>
</dbReference>
<name>A0A0E3F3T9_9CAUD</name>
<gene>
    <name evidence="1" type="ORF">Syn7803C7_69</name>
</gene>
<proteinExistence type="predicted"/>
<protein>
    <submittedName>
        <fullName evidence="1">Uncharacterized protein</fullName>
    </submittedName>
</protein>